<dbReference type="Proteomes" id="UP000001880">
    <property type="component" value="Chromosome"/>
</dbReference>
<dbReference type="SUPFAM" id="SSF47240">
    <property type="entry name" value="Ferritin-like"/>
    <property type="match status" value="1"/>
</dbReference>
<evidence type="ECO:0000313" key="2">
    <source>
        <dbReference type="Proteomes" id="UP000001880"/>
    </source>
</evidence>
<gene>
    <name evidence="1" type="ordered locus">Hoch_3229</name>
</gene>
<protein>
    <recommendedName>
        <fullName evidence="3">Ferritin-like domain-containing protein</fullName>
    </recommendedName>
</protein>
<dbReference type="HOGENOM" id="CLU_057296_0_0_7"/>
<keyword evidence="2" id="KW-1185">Reference proteome</keyword>
<dbReference type="Gene3D" id="1.10.620.20">
    <property type="entry name" value="Ribonucleotide Reductase, subunit A"/>
    <property type="match status" value="1"/>
</dbReference>
<dbReference type="RefSeq" id="WP_012828331.1">
    <property type="nucleotide sequence ID" value="NC_013440.1"/>
</dbReference>
<dbReference type="InterPro" id="IPR009078">
    <property type="entry name" value="Ferritin-like_SF"/>
</dbReference>
<dbReference type="CDD" id="cd00657">
    <property type="entry name" value="Ferritin_like"/>
    <property type="match status" value="1"/>
</dbReference>
<dbReference type="KEGG" id="hoh:Hoch_3229"/>
<dbReference type="AlphaFoldDB" id="D0LTN7"/>
<evidence type="ECO:0008006" key="3">
    <source>
        <dbReference type="Google" id="ProtNLM"/>
    </source>
</evidence>
<evidence type="ECO:0000313" key="1">
    <source>
        <dbReference type="EMBL" id="ACY15731.1"/>
    </source>
</evidence>
<sequence length="408" mass="47578">MFSFDSHRLSRILPLRVRNQLDAYWEMLGLVREINNPRVLRALGPSGLRGLLLRRGKQNVPSNFQARHKAHFNWSYPSDNGEMAELYARAKQGQWDGDSYLPWDIDVDPENPERAIIPEQFFAFELLAEFGVRLSERERRQLLHSMAAWMLSQFLHGEQGALMAAAQVTEAVQFFDGKLYGSTQVVDEGRHVEVFHRYLDTKLEKLYQINDNLFVIIDALMEDSRWDMKFLGMQIMVEGLALGAFGVLYQNTREPLLKELLRMVIQDEARHVHYGVLALREHFREALSERERIEREDWAFEVALLMRNRFMAYEVYEEWFEGSFSRDQWRRFVAASPGFEQFRHVMFNRLVPNLREIGLMSPRIQEHYAEVDLMKYFGNAAADQLSGEQLIHELDASAPKDTLGVATA</sequence>
<proteinExistence type="predicted"/>
<dbReference type="EMBL" id="CP001804">
    <property type="protein sequence ID" value="ACY15731.1"/>
    <property type="molecule type" value="Genomic_DNA"/>
</dbReference>
<organism evidence="1 2">
    <name type="scientific">Haliangium ochraceum (strain DSM 14365 / JCM 11303 / SMP-2)</name>
    <dbReference type="NCBI Taxonomy" id="502025"/>
    <lineage>
        <taxon>Bacteria</taxon>
        <taxon>Pseudomonadati</taxon>
        <taxon>Myxococcota</taxon>
        <taxon>Polyangia</taxon>
        <taxon>Haliangiales</taxon>
        <taxon>Kofleriaceae</taxon>
        <taxon>Haliangium</taxon>
    </lineage>
</organism>
<name>D0LTN7_HALO1</name>
<accession>D0LTN7</accession>
<dbReference type="InterPro" id="IPR012348">
    <property type="entry name" value="RNR-like"/>
</dbReference>
<dbReference type="STRING" id="502025.Hoch_3229"/>
<dbReference type="GO" id="GO:0016491">
    <property type="term" value="F:oxidoreductase activity"/>
    <property type="evidence" value="ECO:0007669"/>
    <property type="project" value="InterPro"/>
</dbReference>
<dbReference type="eggNOG" id="COG0208">
    <property type="taxonomic scope" value="Bacteria"/>
</dbReference>
<reference evidence="1 2" key="1">
    <citation type="journal article" date="2010" name="Stand. Genomic Sci.">
        <title>Complete genome sequence of Haliangium ochraceum type strain (SMP-2).</title>
        <authorList>
            <consortium name="US DOE Joint Genome Institute (JGI-PGF)"/>
            <person name="Ivanova N."/>
            <person name="Daum C."/>
            <person name="Lang E."/>
            <person name="Abt B."/>
            <person name="Kopitz M."/>
            <person name="Saunders E."/>
            <person name="Lapidus A."/>
            <person name="Lucas S."/>
            <person name="Glavina Del Rio T."/>
            <person name="Nolan M."/>
            <person name="Tice H."/>
            <person name="Copeland A."/>
            <person name="Cheng J.F."/>
            <person name="Chen F."/>
            <person name="Bruce D."/>
            <person name="Goodwin L."/>
            <person name="Pitluck S."/>
            <person name="Mavromatis K."/>
            <person name="Pati A."/>
            <person name="Mikhailova N."/>
            <person name="Chen A."/>
            <person name="Palaniappan K."/>
            <person name="Land M."/>
            <person name="Hauser L."/>
            <person name="Chang Y.J."/>
            <person name="Jeffries C.D."/>
            <person name="Detter J.C."/>
            <person name="Brettin T."/>
            <person name="Rohde M."/>
            <person name="Goker M."/>
            <person name="Bristow J."/>
            <person name="Markowitz V."/>
            <person name="Eisen J.A."/>
            <person name="Hugenholtz P."/>
            <person name="Kyrpides N.C."/>
            <person name="Klenk H.P."/>
        </authorList>
    </citation>
    <scope>NUCLEOTIDE SEQUENCE [LARGE SCALE GENOMIC DNA]</scope>
    <source>
        <strain evidence="2">DSM 14365 / CIP 107738 / JCM 11303 / AJ 13395 / SMP-2</strain>
    </source>
</reference>